<dbReference type="SUPFAM" id="SSF50978">
    <property type="entry name" value="WD40 repeat-like"/>
    <property type="match status" value="1"/>
</dbReference>
<dbReference type="HOGENOM" id="CLU_662333_0_0_1"/>
<dbReference type="RefSeq" id="XP_003686152.1">
    <property type="nucleotide sequence ID" value="XM_003686104.1"/>
</dbReference>
<dbReference type="Proteomes" id="UP000005666">
    <property type="component" value="Chromosome 6"/>
</dbReference>
<sequence length="427" mass="48864">MDQFHNILLQCSTKTIFEGSNLVTTWNKEKEIWRNTTRSSNYKYPELSDPKLDTEKASKLRKPNICQDLYWAADGTSIVAVNSDYGIRQYLIPENSSDQHFNQQMVPFTRFFRFSSTVSSAVNPKYSLFNNTDTNIILLSSKDLPLQAYSLNDELDSTSTKPLLSYNVTNDKNEKYETAYSIKFISQKQFLTGSIKNKISLYDASYKEPIWTSRLTNRIIGKSSHKSIVSCFSEYPFLDNTRSVFHFGTYKNEIGLIDTRSEQINIKYRSKEGNGVYQILMSENEHYLYSIKRNSNSIDILDTRMNCSIINELRLPFTTDNQKMKGNICSQNGMLLGSLNGNLIQWGKDMIEFGGIMSRNIDELPGPEFTQHLTDYNDLRINLVVSNPIETDQLAISYSPDKFKGNGENSANTQKHFSSGISLYNCS</sequence>
<keyword evidence="1" id="KW-0507">mRNA processing</keyword>
<organism evidence="7 8">
    <name type="scientific">Tetrapisispora phaffii (strain ATCC 24235 / CBS 4417 / NBRC 1672 / NRRL Y-8282 / UCD 70-5)</name>
    <name type="common">Yeast</name>
    <name type="synonym">Fabospora phaffii</name>
    <dbReference type="NCBI Taxonomy" id="1071381"/>
    <lineage>
        <taxon>Eukaryota</taxon>
        <taxon>Fungi</taxon>
        <taxon>Dikarya</taxon>
        <taxon>Ascomycota</taxon>
        <taxon>Saccharomycotina</taxon>
        <taxon>Saccharomycetes</taxon>
        <taxon>Saccharomycetales</taxon>
        <taxon>Saccharomycetaceae</taxon>
        <taxon>Tetrapisispora</taxon>
    </lineage>
</organism>
<dbReference type="GO" id="GO:0005634">
    <property type="term" value="C:nucleus"/>
    <property type="evidence" value="ECO:0007669"/>
    <property type="project" value="EnsemblFungi"/>
</dbReference>
<comment type="subunit">
    <text evidence="5">Associates with snRNPs.</text>
</comment>
<gene>
    <name evidence="7" type="primary">TPHA0F02370</name>
    <name evidence="7" type="ordered locus">TPHA_0F02370</name>
</gene>
<dbReference type="InterPro" id="IPR015943">
    <property type="entry name" value="WD40/YVTN_repeat-like_dom_sf"/>
</dbReference>
<dbReference type="AlphaFoldDB" id="G8BUD2"/>
<evidence type="ECO:0000256" key="5">
    <source>
        <dbReference type="ARBA" id="ARBA00038575"/>
    </source>
</evidence>
<dbReference type="GO" id="GO:0000398">
    <property type="term" value="P:mRNA splicing, via spliceosome"/>
    <property type="evidence" value="ECO:0007669"/>
    <property type="project" value="EnsemblFungi"/>
</dbReference>
<dbReference type="PANTHER" id="PTHR13211">
    <property type="entry name" value="TELOMERASE CAJAL BODY PROTEIN 1"/>
    <property type="match status" value="1"/>
</dbReference>
<keyword evidence="8" id="KW-1185">Reference proteome</keyword>
<dbReference type="eggNOG" id="ENOG502QVPI">
    <property type="taxonomic scope" value="Eukaryota"/>
</dbReference>
<evidence type="ECO:0000313" key="8">
    <source>
        <dbReference type="Proteomes" id="UP000005666"/>
    </source>
</evidence>
<evidence type="ECO:0000256" key="1">
    <source>
        <dbReference type="ARBA" id="ARBA00022664"/>
    </source>
</evidence>
<accession>G8BUD2</accession>
<evidence type="ECO:0000256" key="4">
    <source>
        <dbReference type="ARBA" id="ARBA00038156"/>
    </source>
</evidence>
<dbReference type="InterPro" id="IPR036322">
    <property type="entry name" value="WD40_repeat_dom_sf"/>
</dbReference>
<dbReference type="InterPro" id="IPR051150">
    <property type="entry name" value="SWT21/TCAB1_mRNA_Telomere"/>
</dbReference>
<dbReference type="Gene3D" id="2.130.10.10">
    <property type="entry name" value="YVTN repeat-like/Quinoprotein amine dehydrogenase"/>
    <property type="match status" value="1"/>
</dbReference>
<dbReference type="PANTHER" id="PTHR13211:SF0">
    <property type="entry name" value="TELOMERASE CAJAL BODY PROTEIN 1"/>
    <property type="match status" value="1"/>
</dbReference>
<dbReference type="OrthoDB" id="239865at2759"/>
<dbReference type="GeneID" id="11535461"/>
<proteinExistence type="inferred from homology"/>
<protein>
    <recommendedName>
        <fullName evidence="6">Protein SWT21</fullName>
    </recommendedName>
</protein>
<evidence type="ECO:0000256" key="6">
    <source>
        <dbReference type="ARBA" id="ARBA00040352"/>
    </source>
</evidence>
<keyword evidence="2" id="KW-0508">mRNA splicing</keyword>
<comment type="function">
    <text evidence="3">Involved in mRNA splicing. Helps to stabilize the U1 snRNP-5' splice site interaction.</text>
</comment>
<reference evidence="7 8" key="1">
    <citation type="journal article" date="2011" name="Proc. Natl. Acad. Sci. U.S.A.">
        <title>Evolutionary erosion of yeast sex chromosomes by mating-type switching accidents.</title>
        <authorList>
            <person name="Gordon J.L."/>
            <person name="Armisen D."/>
            <person name="Proux-Wera E."/>
            <person name="Oheigeartaigh S.S."/>
            <person name="Byrne K.P."/>
            <person name="Wolfe K.H."/>
        </authorList>
    </citation>
    <scope>NUCLEOTIDE SEQUENCE [LARGE SCALE GENOMIC DNA]</scope>
    <source>
        <strain evidence="8">ATCC 24235 / CBS 4417 / NBRC 1672 / NRRL Y-8282 / UCD 70-5</strain>
    </source>
</reference>
<evidence type="ECO:0000313" key="7">
    <source>
        <dbReference type="EMBL" id="CCE63718.1"/>
    </source>
</evidence>
<comment type="similarity">
    <text evidence="4">Belongs to the SWT21 family.</text>
</comment>
<dbReference type="EMBL" id="HE612861">
    <property type="protein sequence ID" value="CCE63718.1"/>
    <property type="molecule type" value="Genomic_DNA"/>
</dbReference>
<dbReference type="STRING" id="1071381.G8BUD2"/>
<dbReference type="OMA" id="VICQDIF"/>
<dbReference type="KEGG" id="tpf:TPHA_0F02370"/>
<evidence type="ECO:0000256" key="2">
    <source>
        <dbReference type="ARBA" id="ARBA00023187"/>
    </source>
</evidence>
<name>G8BUD2_TETPH</name>
<evidence type="ECO:0000256" key="3">
    <source>
        <dbReference type="ARBA" id="ARBA00037270"/>
    </source>
</evidence>